<gene>
    <name evidence="4" type="ORF">DSW25_05225</name>
</gene>
<dbReference type="Proteomes" id="UP000027734">
    <property type="component" value="Unassembled WGS sequence"/>
</dbReference>
<dbReference type="GO" id="GO:0016747">
    <property type="term" value="F:acyltransferase activity, transferring groups other than amino-acyl groups"/>
    <property type="evidence" value="ECO:0007669"/>
    <property type="project" value="InterPro"/>
</dbReference>
<dbReference type="eggNOG" id="COG0456">
    <property type="taxonomic scope" value="Bacteria"/>
</dbReference>
<evidence type="ECO:0000259" key="3">
    <source>
        <dbReference type="PROSITE" id="PS51186"/>
    </source>
</evidence>
<reference evidence="4 5" key="1">
    <citation type="submission" date="2014-01" db="EMBL/GenBank/DDBJ databases">
        <title>Sulfitobacter donghicola JCM 14565 Genome Sequencing.</title>
        <authorList>
            <person name="Lai Q."/>
            <person name="Hong Z."/>
        </authorList>
    </citation>
    <scope>NUCLEOTIDE SEQUENCE [LARGE SCALE GENOMIC DNA]</scope>
    <source>
        <strain evidence="4 5">JCM 14565</strain>
    </source>
</reference>
<dbReference type="InterPro" id="IPR016181">
    <property type="entry name" value="Acyl_CoA_acyltransferase"/>
</dbReference>
<dbReference type="InterPro" id="IPR000182">
    <property type="entry name" value="GNAT_dom"/>
</dbReference>
<dbReference type="EMBL" id="JAMC01000019">
    <property type="protein sequence ID" value="KEJ87768.1"/>
    <property type="molecule type" value="Genomic_DNA"/>
</dbReference>
<dbReference type="PANTHER" id="PTHR43877:SF2">
    <property type="entry name" value="AMINOALKYLPHOSPHONATE N-ACETYLTRANSFERASE-RELATED"/>
    <property type="match status" value="1"/>
</dbReference>
<keyword evidence="1" id="KW-0808">Transferase</keyword>
<evidence type="ECO:0000313" key="5">
    <source>
        <dbReference type="Proteomes" id="UP000027734"/>
    </source>
</evidence>
<protein>
    <recommendedName>
        <fullName evidence="3">N-acetyltransferase domain-containing protein</fullName>
    </recommendedName>
</protein>
<evidence type="ECO:0000313" key="4">
    <source>
        <dbReference type="EMBL" id="KEJ87768.1"/>
    </source>
</evidence>
<sequence length="148" mass="16354">MKINIRHGCDADGAEAVNVLCRSIAELCIADHQGDAREIADWLSNKTEATWLSWLTRSDATVHVAERATEIVGVGMIDSHGEVLLNYVRPDARFSGVSKELLASLENVATTEGNRKCVLESTKTAKKFYERCGYRAVNKTSLKMVKLL</sequence>
<dbReference type="InterPro" id="IPR050832">
    <property type="entry name" value="Bact_Acetyltransf"/>
</dbReference>
<comment type="caution">
    <text evidence="4">The sequence shown here is derived from an EMBL/GenBank/DDBJ whole genome shotgun (WGS) entry which is preliminary data.</text>
</comment>
<accession>A0A073IBR7</accession>
<dbReference type="SUPFAM" id="SSF55729">
    <property type="entry name" value="Acyl-CoA N-acyltransferases (Nat)"/>
    <property type="match status" value="1"/>
</dbReference>
<dbReference type="AlphaFoldDB" id="A0A073IBR7"/>
<dbReference type="PANTHER" id="PTHR43877">
    <property type="entry name" value="AMINOALKYLPHOSPHONATE N-ACETYLTRANSFERASE-RELATED-RELATED"/>
    <property type="match status" value="1"/>
</dbReference>
<dbReference type="Gene3D" id="3.40.630.30">
    <property type="match status" value="1"/>
</dbReference>
<keyword evidence="5" id="KW-1185">Reference proteome</keyword>
<dbReference type="PROSITE" id="PS51186">
    <property type="entry name" value="GNAT"/>
    <property type="match status" value="1"/>
</dbReference>
<evidence type="ECO:0000256" key="1">
    <source>
        <dbReference type="ARBA" id="ARBA00022679"/>
    </source>
</evidence>
<name>A0A073IBR7_9RHOB</name>
<dbReference type="RefSeq" id="WP_052033264.1">
    <property type="nucleotide sequence ID" value="NZ_JAMC01000019.1"/>
</dbReference>
<organism evidence="4 5">
    <name type="scientific">Sulfitobacter donghicola DSW-25 = KCTC 12864 = JCM 14565</name>
    <dbReference type="NCBI Taxonomy" id="1300350"/>
    <lineage>
        <taxon>Bacteria</taxon>
        <taxon>Pseudomonadati</taxon>
        <taxon>Pseudomonadota</taxon>
        <taxon>Alphaproteobacteria</taxon>
        <taxon>Rhodobacterales</taxon>
        <taxon>Roseobacteraceae</taxon>
        <taxon>Sulfitobacter</taxon>
    </lineage>
</organism>
<dbReference type="STRING" id="1300350.Z948_3574"/>
<keyword evidence="2" id="KW-0012">Acyltransferase</keyword>
<feature type="domain" description="N-acetyltransferase" evidence="3">
    <location>
        <begin position="19"/>
        <end position="148"/>
    </location>
</feature>
<dbReference type="Pfam" id="PF13673">
    <property type="entry name" value="Acetyltransf_10"/>
    <property type="match status" value="1"/>
</dbReference>
<proteinExistence type="predicted"/>
<dbReference type="OrthoDB" id="273614at2"/>
<evidence type="ECO:0000256" key="2">
    <source>
        <dbReference type="ARBA" id="ARBA00023315"/>
    </source>
</evidence>